<organism evidence="1 2">
    <name type="scientific">Ornithinimicrobium humiphilum</name>
    <dbReference type="NCBI Taxonomy" id="125288"/>
    <lineage>
        <taxon>Bacteria</taxon>
        <taxon>Bacillati</taxon>
        <taxon>Actinomycetota</taxon>
        <taxon>Actinomycetes</taxon>
        <taxon>Micrococcales</taxon>
        <taxon>Ornithinimicrobiaceae</taxon>
        <taxon>Ornithinimicrobium</taxon>
    </lineage>
</organism>
<gene>
    <name evidence="1" type="ORF">FB476_1774</name>
</gene>
<evidence type="ECO:0000313" key="1">
    <source>
        <dbReference type="EMBL" id="TQM96881.1"/>
    </source>
</evidence>
<dbReference type="Proteomes" id="UP000315133">
    <property type="component" value="Unassembled WGS sequence"/>
</dbReference>
<keyword evidence="2" id="KW-1185">Reference proteome</keyword>
<sequence>MRPLLVRPRAAGAALRRRLYRGARPGRVMRILNRLDAALYGLGLAPRPAAVLEVVGRRTGAVRRIPLAPGARAHVRVPPGLPEQAYAAVARDHPVFALLPYR</sequence>
<reference evidence="1 2" key="1">
    <citation type="submission" date="2019-06" db="EMBL/GenBank/DDBJ databases">
        <title>Sequencing the genomes of 1000 actinobacteria strains.</title>
        <authorList>
            <person name="Klenk H.-P."/>
        </authorList>
    </citation>
    <scope>NUCLEOTIDE SEQUENCE [LARGE SCALE GENOMIC DNA]</scope>
    <source>
        <strain evidence="1 2">DSM 12362</strain>
    </source>
</reference>
<dbReference type="EMBL" id="VFPU01000001">
    <property type="protein sequence ID" value="TQM96881.1"/>
    <property type="molecule type" value="Genomic_DNA"/>
</dbReference>
<protein>
    <submittedName>
        <fullName evidence="1">Uncharacterized protein</fullName>
    </submittedName>
</protein>
<evidence type="ECO:0000313" key="2">
    <source>
        <dbReference type="Proteomes" id="UP000315133"/>
    </source>
</evidence>
<dbReference type="OrthoDB" id="3778270at2"/>
<dbReference type="RefSeq" id="WP_141818436.1">
    <property type="nucleotide sequence ID" value="NZ_BAAAIL010000004.1"/>
</dbReference>
<dbReference type="AlphaFoldDB" id="A0A543KP81"/>
<name>A0A543KP81_9MICO</name>
<proteinExistence type="predicted"/>
<comment type="caution">
    <text evidence="1">The sequence shown here is derived from an EMBL/GenBank/DDBJ whole genome shotgun (WGS) entry which is preliminary data.</text>
</comment>
<accession>A0A543KP81</accession>